<feature type="transmembrane region" description="Helical" evidence="2">
    <location>
        <begin position="488"/>
        <end position="508"/>
    </location>
</feature>
<reference evidence="4" key="1">
    <citation type="journal article" date="2020" name="bioRxiv">
        <title>Comparative genomics of Chlamydomonas.</title>
        <authorList>
            <person name="Craig R.J."/>
            <person name="Hasan A.R."/>
            <person name="Ness R.W."/>
            <person name="Keightley P.D."/>
        </authorList>
    </citation>
    <scope>NUCLEOTIDE SEQUENCE</scope>
    <source>
        <strain evidence="4">CCAP 11/70</strain>
    </source>
</reference>
<keyword evidence="2" id="KW-1133">Transmembrane helix</keyword>
<feature type="region of interest" description="Disordered" evidence="1">
    <location>
        <begin position="188"/>
        <end position="217"/>
    </location>
</feature>
<dbReference type="OrthoDB" id="2016548at2759"/>
<organism evidence="4 5">
    <name type="scientific">Edaphochlamys debaryana</name>
    <dbReference type="NCBI Taxonomy" id="47281"/>
    <lineage>
        <taxon>Eukaryota</taxon>
        <taxon>Viridiplantae</taxon>
        <taxon>Chlorophyta</taxon>
        <taxon>core chlorophytes</taxon>
        <taxon>Chlorophyceae</taxon>
        <taxon>CS clade</taxon>
        <taxon>Chlamydomonadales</taxon>
        <taxon>Chlamydomonadales incertae sedis</taxon>
        <taxon>Edaphochlamys</taxon>
    </lineage>
</organism>
<feature type="transmembrane region" description="Helical" evidence="2">
    <location>
        <begin position="515"/>
        <end position="536"/>
    </location>
</feature>
<feature type="compositionally biased region" description="Low complexity" evidence="1">
    <location>
        <begin position="375"/>
        <end position="392"/>
    </location>
</feature>
<feature type="compositionally biased region" description="Low complexity" evidence="1">
    <location>
        <begin position="1"/>
        <end position="15"/>
    </location>
</feature>
<dbReference type="AlphaFoldDB" id="A0A835YI84"/>
<feature type="region of interest" description="Disordered" evidence="1">
    <location>
        <begin position="324"/>
        <end position="401"/>
    </location>
</feature>
<sequence length="647" mass="65235">MGTSEAETSAAAAGATVSSPGPQPAPNTQFGVSALRRTFTNPSIRGGSAHGSAAADRTERSAHAPYPSGGGGGGGVAAPYRRASVVAADPSNRSYVSRRSVTSVGTTRSLFNVDGMPEPHLTSDPHAEWVAVALLPDAGTGDAHSHPHADATAGLFSDSNHHHQHPHAHFAGTAIADGAAGYSHSAAIHRHGSDAPGGSPGRWRSQHPASAAQVEHHHVPLHAPAAARGVVDPVNGVPATAAATATTSGLLGDMRGLLGDTGTANAFVAPLPPGARQPGPAEGISGAGVGASAAATAAGVAGAAAGAEGGGAVAGGHWDDARNPMSLYHAHPHLPKDGQSLHGSSLQTPVPTGGERSGSRRRAGGPTEPGPAPAGPGSHPDGSRSRSSAAAPGPRPRSPFEAAAYDRSQNGTAHGTADDHVVVMDYVTVPTKALGSGMLPAASAAAPEAVAAALAPPMSLRGKVQAYFQKWRGVNDTLLPLDAPIDVAWSWFGAFVSIATVALLNQYLSPEIDMALMIASFGASAVLLFGVPASKLGQPRNFVGGQVLSALVGVLVRLIFIDAPHLLWLSSALGMSTALAVMQATRTVHPPGGASALIASSVHTLGPDKGFRFLGTVFFGSCAMLAVALVINNLSSRRRYPTYWMGH</sequence>
<dbReference type="InterPro" id="IPR058581">
    <property type="entry name" value="TM_HPP"/>
</dbReference>
<keyword evidence="2" id="KW-0812">Transmembrane</keyword>
<feature type="transmembrane region" description="Helical" evidence="2">
    <location>
        <begin position="611"/>
        <end position="631"/>
    </location>
</feature>
<feature type="transmembrane region" description="Helical" evidence="2">
    <location>
        <begin position="567"/>
        <end position="585"/>
    </location>
</feature>
<accession>A0A835YI84</accession>
<proteinExistence type="predicted"/>
<keyword evidence="2" id="KW-0472">Membrane</keyword>
<dbReference type="PANTHER" id="PTHR33741:SF5">
    <property type="entry name" value="TRANSMEMBRANE PROTEIN DDB_G0269096-RELATED"/>
    <property type="match status" value="1"/>
</dbReference>
<gene>
    <name evidence="4" type="ORF">HYH03_001224</name>
</gene>
<evidence type="ECO:0000259" key="3">
    <source>
        <dbReference type="Pfam" id="PF04982"/>
    </source>
</evidence>
<feature type="transmembrane region" description="Helical" evidence="2">
    <location>
        <begin position="542"/>
        <end position="560"/>
    </location>
</feature>
<comment type="caution">
    <text evidence="4">The sequence shown here is derived from an EMBL/GenBank/DDBJ whole genome shotgun (WGS) entry which is preliminary data.</text>
</comment>
<feature type="domain" description="HPP transmembrane region" evidence="3">
    <location>
        <begin position="485"/>
        <end position="641"/>
    </location>
</feature>
<evidence type="ECO:0000313" key="5">
    <source>
        <dbReference type="Proteomes" id="UP000612055"/>
    </source>
</evidence>
<evidence type="ECO:0000313" key="4">
    <source>
        <dbReference type="EMBL" id="KAG2501441.1"/>
    </source>
</evidence>
<dbReference type="EMBL" id="JAEHOE010000002">
    <property type="protein sequence ID" value="KAG2501441.1"/>
    <property type="molecule type" value="Genomic_DNA"/>
</dbReference>
<dbReference type="PANTHER" id="PTHR33741">
    <property type="entry name" value="TRANSMEMBRANE PROTEIN DDB_G0269096-RELATED"/>
    <property type="match status" value="1"/>
</dbReference>
<evidence type="ECO:0000256" key="2">
    <source>
        <dbReference type="SAM" id="Phobius"/>
    </source>
</evidence>
<dbReference type="Proteomes" id="UP000612055">
    <property type="component" value="Unassembled WGS sequence"/>
</dbReference>
<keyword evidence="5" id="KW-1185">Reference proteome</keyword>
<dbReference type="InterPro" id="IPR007065">
    <property type="entry name" value="HPP"/>
</dbReference>
<feature type="compositionally biased region" description="Polar residues" evidence="1">
    <location>
        <begin position="341"/>
        <end position="350"/>
    </location>
</feature>
<evidence type="ECO:0000256" key="1">
    <source>
        <dbReference type="SAM" id="MobiDB-lite"/>
    </source>
</evidence>
<feature type="compositionally biased region" description="Polar residues" evidence="1">
    <location>
        <begin position="16"/>
        <end position="31"/>
    </location>
</feature>
<protein>
    <recommendedName>
        <fullName evidence="3">HPP transmembrane region domain-containing protein</fullName>
    </recommendedName>
</protein>
<name>A0A835YI84_9CHLO</name>
<dbReference type="Pfam" id="PF04982">
    <property type="entry name" value="TM_HPP"/>
    <property type="match status" value="1"/>
</dbReference>
<feature type="region of interest" description="Disordered" evidence="1">
    <location>
        <begin position="1"/>
        <end position="76"/>
    </location>
</feature>